<dbReference type="InterPro" id="IPR001647">
    <property type="entry name" value="HTH_TetR"/>
</dbReference>
<dbReference type="RefSeq" id="WP_050058665.1">
    <property type="nucleotide sequence ID" value="NZ_JACHEK010000003.1"/>
</dbReference>
<dbReference type="SUPFAM" id="SSF48498">
    <property type="entry name" value="Tetracyclin repressor-like, C-terminal domain"/>
    <property type="match status" value="1"/>
</dbReference>
<organism evidence="7 8">
    <name type="scientific">Silvibacterium bohemicum</name>
    <dbReference type="NCBI Taxonomy" id="1577686"/>
    <lineage>
        <taxon>Bacteria</taxon>
        <taxon>Pseudomonadati</taxon>
        <taxon>Acidobacteriota</taxon>
        <taxon>Terriglobia</taxon>
        <taxon>Terriglobales</taxon>
        <taxon>Acidobacteriaceae</taxon>
        <taxon>Silvibacterium</taxon>
    </lineage>
</organism>
<dbReference type="GO" id="GO:0003700">
    <property type="term" value="F:DNA-binding transcription factor activity"/>
    <property type="evidence" value="ECO:0007669"/>
    <property type="project" value="TreeGrafter"/>
</dbReference>
<evidence type="ECO:0000256" key="4">
    <source>
        <dbReference type="PROSITE-ProRule" id="PRU00335"/>
    </source>
</evidence>
<dbReference type="InterPro" id="IPR050109">
    <property type="entry name" value="HTH-type_TetR-like_transc_reg"/>
</dbReference>
<keyword evidence="3" id="KW-0804">Transcription</keyword>
<evidence type="ECO:0000256" key="3">
    <source>
        <dbReference type="ARBA" id="ARBA00023163"/>
    </source>
</evidence>
<dbReference type="OrthoDB" id="9800337at2"/>
<sequence length="227" mass="24729">MSKKSLGNPGRPAASLDRDARDLLLAAATELFAEHGVAATTFAMIAKRAGLTPAMLHYYFTNREQLLDVVVEERLAPLIASVWTPVEVGADPKELILGVVERMLAGIEQMPWVPSTWMREVLNEGGLLRTRMLRHLPFEKVKILGEAVARGQASKTVNPNLDSGLIGFSVIGLVMLHMATLSFSAQVFARKAPAADSMSRHITGLLLDGLRPPSPARSRKTRGNKNK</sequence>
<keyword evidence="1" id="KW-0805">Transcription regulation</keyword>
<evidence type="ECO:0000256" key="1">
    <source>
        <dbReference type="ARBA" id="ARBA00023015"/>
    </source>
</evidence>
<gene>
    <name evidence="7" type="ORF">HNQ77_001693</name>
</gene>
<feature type="domain" description="HTH tetR-type" evidence="6">
    <location>
        <begin position="18"/>
        <end position="78"/>
    </location>
</feature>
<name>A0A841K0H3_9BACT</name>
<dbReference type="PRINTS" id="PR00455">
    <property type="entry name" value="HTHTETR"/>
</dbReference>
<dbReference type="InterPro" id="IPR036271">
    <property type="entry name" value="Tet_transcr_reg_TetR-rel_C_sf"/>
</dbReference>
<evidence type="ECO:0000256" key="5">
    <source>
        <dbReference type="SAM" id="MobiDB-lite"/>
    </source>
</evidence>
<evidence type="ECO:0000259" key="6">
    <source>
        <dbReference type="PROSITE" id="PS50977"/>
    </source>
</evidence>
<feature type="compositionally biased region" description="Basic residues" evidence="5">
    <location>
        <begin position="217"/>
        <end position="227"/>
    </location>
</feature>
<accession>A0A841K0H3</accession>
<dbReference type="SUPFAM" id="SSF46689">
    <property type="entry name" value="Homeodomain-like"/>
    <property type="match status" value="1"/>
</dbReference>
<dbReference type="PANTHER" id="PTHR30055:SF234">
    <property type="entry name" value="HTH-TYPE TRANSCRIPTIONAL REGULATOR BETI"/>
    <property type="match status" value="1"/>
</dbReference>
<dbReference type="PROSITE" id="PS50977">
    <property type="entry name" value="HTH_TETR_2"/>
    <property type="match status" value="1"/>
</dbReference>
<dbReference type="Proteomes" id="UP000538666">
    <property type="component" value="Unassembled WGS sequence"/>
</dbReference>
<evidence type="ECO:0000256" key="2">
    <source>
        <dbReference type="ARBA" id="ARBA00023125"/>
    </source>
</evidence>
<reference evidence="7 8" key="1">
    <citation type="submission" date="2020-08" db="EMBL/GenBank/DDBJ databases">
        <title>Genomic Encyclopedia of Type Strains, Phase IV (KMG-IV): sequencing the most valuable type-strain genomes for metagenomic binning, comparative biology and taxonomic classification.</title>
        <authorList>
            <person name="Goeker M."/>
        </authorList>
    </citation>
    <scope>NUCLEOTIDE SEQUENCE [LARGE SCALE GENOMIC DNA]</scope>
    <source>
        <strain evidence="7 8">DSM 103733</strain>
    </source>
</reference>
<dbReference type="InterPro" id="IPR009057">
    <property type="entry name" value="Homeodomain-like_sf"/>
</dbReference>
<keyword evidence="8" id="KW-1185">Reference proteome</keyword>
<dbReference type="Gene3D" id="1.10.357.10">
    <property type="entry name" value="Tetracycline Repressor, domain 2"/>
    <property type="match status" value="1"/>
</dbReference>
<dbReference type="EMBL" id="JACHEK010000003">
    <property type="protein sequence ID" value="MBB6143744.1"/>
    <property type="molecule type" value="Genomic_DNA"/>
</dbReference>
<dbReference type="PANTHER" id="PTHR30055">
    <property type="entry name" value="HTH-TYPE TRANSCRIPTIONAL REGULATOR RUTR"/>
    <property type="match status" value="1"/>
</dbReference>
<dbReference type="Pfam" id="PF00440">
    <property type="entry name" value="TetR_N"/>
    <property type="match status" value="1"/>
</dbReference>
<dbReference type="AlphaFoldDB" id="A0A841K0H3"/>
<keyword evidence="2 4" id="KW-0238">DNA-binding</keyword>
<evidence type="ECO:0000313" key="8">
    <source>
        <dbReference type="Proteomes" id="UP000538666"/>
    </source>
</evidence>
<evidence type="ECO:0000313" key="7">
    <source>
        <dbReference type="EMBL" id="MBB6143744.1"/>
    </source>
</evidence>
<proteinExistence type="predicted"/>
<feature type="region of interest" description="Disordered" evidence="5">
    <location>
        <begin position="206"/>
        <end position="227"/>
    </location>
</feature>
<feature type="DNA-binding region" description="H-T-H motif" evidence="4">
    <location>
        <begin position="41"/>
        <end position="60"/>
    </location>
</feature>
<comment type="caution">
    <text evidence="7">The sequence shown here is derived from an EMBL/GenBank/DDBJ whole genome shotgun (WGS) entry which is preliminary data.</text>
</comment>
<dbReference type="GO" id="GO:0000976">
    <property type="term" value="F:transcription cis-regulatory region binding"/>
    <property type="evidence" value="ECO:0007669"/>
    <property type="project" value="TreeGrafter"/>
</dbReference>
<protein>
    <submittedName>
        <fullName evidence="7">AcrR family transcriptional regulator</fullName>
    </submittedName>
</protein>